<keyword evidence="7" id="KW-0325">Glycoprotein</keyword>
<dbReference type="PANTHER" id="PTHR23037:SF46">
    <property type="entry name" value="INTERLEUKIN 5 RECEPTOR SUBUNIT ALPHA"/>
    <property type="match status" value="1"/>
</dbReference>
<accession>A0AAV7CXS2</accession>
<keyword evidence="6" id="KW-0675">Receptor</keyword>
<dbReference type="PANTHER" id="PTHR23037">
    <property type="entry name" value="CYTOKINE RECEPTOR"/>
    <property type="match status" value="1"/>
</dbReference>
<dbReference type="InterPro" id="IPR003961">
    <property type="entry name" value="FN3_dom"/>
</dbReference>
<keyword evidence="4 8" id="KW-1133">Transmembrane helix</keyword>
<feature type="signal peptide" evidence="9">
    <location>
        <begin position="1"/>
        <end position="22"/>
    </location>
</feature>
<keyword evidence="5 8" id="KW-0472">Membrane</keyword>
<comment type="subcellular location">
    <subcellularLocation>
        <location evidence="1">Membrane</location>
        <topology evidence="1">Single-pass type I membrane protein</topology>
    </subcellularLocation>
</comment>
<dbReference type="Gene3D" id="2.60.40.10">
    <property type="entry name" value="Immunoglobulins"/>
    <property type="match status" value="2"/>
</dbReference>
<dbReference type="PROSITE" id="PS50853">
    <property type="entry name" value="FN3"/>
    <property type="match status" value="1"/>
</dbReference>
<reference evidence="11" key="1">
    <citation type="thesis" date="2020" institute="ProQuest LLC" country="789 East Eisenhower Parkway, Ann Arbor, MI, USA">
        <title>Comparative Genomics and Chromosome Evolution.</title>
        <authorList>
            <person name="Mudd A.B."/>
        </authorList>
    </citation>
    <scope>NUCLEOTIDE SEQUENCE</scope>
    <source>
        <strain evidence="11">237g6f4</strain>
        <tissue evidence="11">Blood</tissue>
    </source>
</reference>
<evidence type="ECO:0000259" key="10">
    <source>
        <dbReference type="PROSITE" id="PS50853"/>
    </source>
</evidence>
<evidence type="ECO:0000256" key="1">
    <source>
        <dbReference type="ARBA" id="ARBA00004479"/>
    </source>
</evidence>
<dbReference type="CDD" id="cd00063">
    <property type="entry name" value="FN3"/>
    <property type="match status" value="1"/>
</dbReference>
<evidence type="ECO:0000256" key="8">
    <source>
        <dbReference type="SAM" id="Phobius"/>
    </source>
</evidence>
<comment type="caution">
    <text evidence="11">The sequence shown here is derived from an EMBL/GenBank/DDBJ whole genome shotgun (WGS) entry which is preliminary data.</text>
</comment>
<evidence type="ECO:0000256" key="9">
    <source>
        <dbReference type="SAM" id="SignalP"/>
    </source>
</evidence>
<organism evidence="11 12">
    <name type="scientific">Engystomops pustulosus</name>
    <name type="common">Tungara frog</name>
    <name type="synonym">Physalaemus pustulosus</name>
    <dbReference type="NCBI Taxonomy" id="76066"/>
    <lineage>
        <taxon>Eukaryota</taxon>
        <taxon>Metazoa</taxon>
        <taxon>Chordata</taxon>
        <taxon>Craniata</taxon>
        <taxon>Vertebrata</taxon>
        <taxon>Euteleostomi</taxon>
        <taxon>Amphibia</taxon>
        <taxon>Batrachia</taxon>
        <taxon>Anura</taxon>
        <taxon>Neobatrachia</taxon>
        <taxon>Hyloidea</taxon>
        <taxon>Leptodactylidae</taxon>
        <taxon>Leiuperinae</taxon>
        <taxon>Engystomops</taxon>
    </lineage>
</organism>
<keyword evidence="2 8" id="KW-0812">Transmembrane</keyword>
<dbReference type="EMBL" id="WNYA01000002">
    <property type="protein sequence ID" value="KAG8589899.1"/>
    <property type="molecule type" value="Genomic_DNA"/>
</dbReference>
<evidence type="ECO:0000313" key="11">
    <source>
        <dbReference type="EMBL" id="KAG8589899.1"/>
    </source>
</evidence>
<sequence length="395" mass="46158">MHIRMSMIFLWILCQCFQYHLCCNIHDLEYDFGLKNLSMTIKKKEAIVTWDCDVPREKLSDVSYAIYLHWEYEMEVKGCGKEIVLILPDDLPTPICVQVAPVLHDKNCPNASEICLNPVYTGRNEMEENIQCITYNISSIKCTWTFAKNLPHETNFSLTLIQDATIIHCQQYAYDMEMRTGYCSFHDLTINYFENVLVMLSKKGSEDHVLKDYFKPADKELFNPPRNLTLTYLEDNVLLSWKPPHTQYDVSESCFIYQMEKNKELTSDVSNPHFINIETKCSVRIRVKGENICGMNENWGQWSEEISCGAPQEVDKTLIIFWIPFLVLSCFLITSTIIISLQYQRISKLFFPRIPQPKIFLDETQDYKTNTRSDPLFHILSTSETEDFITLQENN</sequence>
<feature type="domain" description="Fibronectin type-III" evidence="10">
    <location>
        <begin position="224"/>
        <end position="313"/>
    </location>
</feature>
<dbReference type="AlphaFoldDB" id="A0AAV7CXS2"/>
<evidence type="ECO:0000256" key="2">
    <source>
        <dbReference type="ARBA" id="ARBA00022692"/>
    </source>
</evidence>
<dbReference type="SUPFAM" id="SSF49265">
    <property type="entry name" value="Fibronectin type III"/>
    <property type="match status" value="2"/>
</dbReference>
<dbReference type="InterPro" id="IPR015321">
    <property type="entry name" value="TypeI_recpt_CBD"/>
</dbReference>
<protein>
    <recommendedName>
        <fullName evidence="10">Fibronectin type-III domain-containing protein</fullName>
    </recommendedName>
</protein>
<gene>
    <name evidence="11" type="ORF">GDO81_006562</name>
</gene>
<feature type="transmembrane region" description="Helical" evidence="8">
    <location>
        <begin position="319"/>
        <end position="343"/>
    </location>
</feature>
<proteinExistence type="predicted"/>
<name>A0AAV7CXS2_ENGPU</name>
<dbReference type="Pfam" id="PF09240">
    <property type="entry name" value="IL6Ra-bind"/>
    <property type="match status" value="1"/>
</dbReference>
<keyword evidence="3 9" id="KW-0732">Signal</keyword>
<dbReference type="Proteomes" id="UP000824782">
    <property type="component" value="Unassembled WGS sequence"/>
</dbReference>
<dbReference type="InterPro" id="IPR036116">
    <property type="entry name" value="FN3_sf"/>
</dbReference>
<dbReference type="EMBL" id="WNYA01000002">
    <property type="protein sequence ID" value="KAG8589898.1"/>
    <property type="molecule type" value="Genomic_DNA"/>
</dbReference>
<dbReference type="InterPro" id="IPR013783">
    <property type="entry name" value="Ig-like_fold"/>
</dbReference>
<evidence type="ECO:0000256" key="6">
    <source>
        <dbReference type="ARBA" id="ARBA00023170"/>
    </source>
</evidence>
<evidence type="ECO:0000256" key="5">
    <source>
        <dbReference type="ARBA" id="ARBA00023136"/>
    </source>
</evidence>
<dbReference type="GO" id="GO:0009897">
    <property type="term" value="C:external side of plasma membrane"/>
    <property type="evidence" value="ECO:0007669"/>
    <property type="project" value="TreeGrafter"/>
</dbReference>
<evidence type="ECO:0000256" key="4">
    <source>
        <dbReference type="ARBA" id="ARBA00022989"/>
    </source>
</evidence>
<keyword evidence="12" id="KW-1185">Reference proteome</keyword>
<dbReference type="GO" id="GO:0004896">
    <property type="term" value="F:cytokine receptor activity"/>
    <property type="evidence" value="ECO:0007669"/>
    <property type="project" value="TreeGrafter"/>
</dbReference>
<evidence type="ECO:0000313" key="12">
    <source>
        <dbReference type="Proteomes" id="UP000824782"/>
    </source>
</evidence>
<feature type="chain" id="PRO_5044715798" description="Fibronectin type-III domain-containing protein" evidence="9">
    <location>
        <begin position="23"/>
        <end position="395"/>
    </location>
</feature>
<evidence type="ECO:0000256" key="7">
    <source>
        <dbReference type="ARBA" id="ARBA00023180"/>
    </source>
</evidence>
<evidence type="ECO:0000256" key="3">
    <source>
        <dbReference type="ARBA" id="ARBA00022729"/>
    </source>
</evidence>